<dbReference type="Pfam" id="PF16258">
    <property type="entry name" value="DUF4912"/>
    <property type="match status" value="1"/>
</dbReference>
<dbReference type="EMBL" id="PCRK01000023">
    <property type="protein sequence ID" value="PIP19745.1"/>
    <property type="molecule type" value="Genomic_DNA"/>
</dbReference>
<proteinExistence type="predicted"/>
<evidence type="ECO:0000313" key="1">
    <source>
        <dbReference type="EMBL" id="PIP19745.1"/>
    </source>
</evidence>
<reference evidence="1 2" key="1">
    <citation type="submission" date="2017-09" db="EMBL/GenBank/DDBJ databases">
        <title>Depth-based differentiation of microbial function through sediment-hosted aquifers and enrichment of novel symbionts in the deep terrestrial subsurface.</title>
        <authorList>
            <person name="Probst A.J."/>
            <person name="Ladd B."/>
            <person name="Jarett J.K."/>
            <person name="Geller-Mcgrath D.E."/>
            <person name="Sieber C.M."/>
            <person name="Emerson J.B."/>
            <person name="Anantharaman K."/>
            <person name="Thomas B.C."/>
            <person name="Malmstrom R."/>
            <person name="Stieglmeier M."/>
            <person name="Klingl A."/>
            <person name="Woyke T."/>
            <person name="Ryan C.M."/>
            <person name="Banfield J.F."/>
        </authorList>
    </citation>
    <scope>NUCLEOTIDE SEQUENCE [LARGE SCALE GENOMIC DNA]</scope>
    <source>
        <strain evidence="1">CG23_combo_of_CG06-09_8_20_14_all_41_10</strain>
    </source>
</reference>
<dbReference type="Proteomes" id="UP000231292">
    <property type="component" value="Unassembled WGS sequence"/>
</dbReference>
<gene>
    <name evidence="1" type="ORF">COX41_01140</name>
</gene>
<sequence length="322" mass="36301">MKKLLARVKAKVKKIIRKKAVLKSRKPKKIIKSVSRIGIKKDILREQGAAIGTAKFSHAKAMLMQGGLKRELPSLYGRDKIVLVVRDPWWLYAYWEAKESIWDKFKAELKDAFYKARRVLRVYDVSSIIFNGSNANRFFDIEIPGFANSWYIDIGTAGRSWCVDLGLILSDGKFITILRSNAVKTPLDRPSWITDEEWMIPDDMFAKLYGMGLGLGRSSPAGGVWRKGIISSPGIASMVSPVKRPASRSFWLEVNCELIVYGATQADAKVTVQNRPIALRRDGTFTLRFALPNGKQVIPVKAVSKDNLEERTITPIVNRETK</sequence>
<name>A0A2G9YKI9_9BACT</name>
<dbReference type="InterPro" id="IPR032585">
    <property type="entry name" value="DUF4912"/>
</dbReference>
<evidence type="ECO:0008006" key="3">
    <source>
        <dbReference type="Google" id="ProtNLM"/>
    </source>
</evidence>
<dbReference type="Gene3D" id="2.60.40.10">
    <property type="entry name" value="Immunoglobulins"/>
    <property type="match status" value="1"/>
</dbReference>
<evidence type="ECO:0000313" key="2">
    <source>
        <dbReference type="Proteomes" id="UP000231292"/>
    </source>
</evidence>
<dbReference type="InterPro" id="IPR013783">
    <property type="entry name" value="Ig-like_fold"/>
</dbReference>
<protein>
    <recommendedName>
        <fullName evidence="3">DUF4912 domain-containing protein</fullName>
    </recommendedName>
</protein>
<comment type="caution">
    <text evidence="1">The sequence shown here is derived from an EMBL/GenBank/DDBJ whole genome shotgun (WGS) entry which is preliminary data.</text>
</comment>
<organism evidence="1 2">
    <name type="scientific">Candidatus Sherwoodlollariibacterium unditelluris</name>
    <dbReference type="NCBI Taxonomy" id="1974757"/>
    <lineage>
        <taxon>Bacteria</taxon>
        <taxon>Pseudomonadati</taxon>
        <taxon>Candidatus Omnitrophota</taxon>
        <taxon>Candidatus Sherwoodlollariibacterium</taxon>
    </lineage>
</organism>
<accession>A0A2G9YKI9</accession>
<dbReference type="AlphaFoldDB" id="A0A2G9YKI9"/>